<dbReference type="GO" id="GO:0000981">
    <property type="term" value="F:DNA-binding transcription factor activity, RNA polymerase II-specific"/>
    <property type="evidence" value="ECO:0007669"/>
    <property type="project" value="TreeGrafter"/>
</dbReference>
<dbReference type="InterPro" id="IPR049012">
    <property type="entry name" value="Mutator_transp_dom"/>
</dbReference>
<dbReference type="FunFam" id="3.30.160.60:FF:000446">
    <property type="entry name" value="Zinc finger protein"/>
    <property type="match status" value="1"/>
</dbReference>
<sequence length="427" mass="48403">MELSLGGMPSWREGRRIVDLNELAQQMRCKQCTSLLDLNRTVRESRYGLASVLFIVCQCGVLNDVHTGRKQETETGRPMYEVNIKASINMLLYGMGASHVINFLAVLDIPVPPADDTSLIVPVASASDVPPSSLPSVYNHSLNTLVIAEGQKLAGEKRGPDKCPYCQPCPHHNNSKPTKKSPEAAKLSKDERDDAKVNTKCTVCKIVFRSREHYRIHKILHPQLRKKQRFKCTDCSAEFPERGKLKDHARMHTGEKPYKCEYCDKCFHKKSQRSKHVKRCHMKENSHVCNFCGKRTFTKTELREHVRVHTGERPYQCEVCDRTFRRKDYLTVHMRQHTGERPYKCHHCGDSFVQRVSLCKHMQAKHTVGSAAPATGPATTSSSLVHPTLQPHLHVHVPHPHVQESMSAVGMCDMHIPPQAQSAAMFY</sequence>
<dbReference type="FunFam" id="3.30.160.60:FF:001963">
    <property type="entry name" value="Replication initiator 1"/>
    <property type="match status" value="1"/>
</dbReference>
<dbReference type="Pfam" id="PF00096">
    <property type="entry name" value="zf-C2H2"/>
    <property type="match status" value="3"/>
</dbReference>
<dbReference type="PANTHER" id="PTHR24379:SF127">
    <property type="entry name" value="BLOODY FINGERS-RELATED"/>
    <property type="match status" value="1"/>
</dbReference>
<gene>
    <name evidence="8" type="ORF">C0Q70_12669</name>
</gene>
<dbReference type="InterPro" id="IPR036236">
    <property type="entry name" value="Znf_C2H2_sf"/>
</dbReference>
<evidence type="ECO:0000313" key="8">
    <source>
        <dbReference type="EMBL" id="PVD27507.1"/>
    </source>
</evidence>
<evidence type="ECO:0000256" key="4">
    <source>
        <dbReference type="ARBA" id="ARBA00022833"/>
    </source>
</evidence>
<dbReference type="SUPFAM" id="SSF57667">
    <property type="entry name" value="beta-beta-alpha zinc fingers"/>
    <property type="match status" value="2"/>
</dbReference>
<feature type="domain" description="C2H2-type" evidence="7">
    <location>
        <begin position="315"/>
        <end position="342"/>
    </location>
</feature>
<feature type="domain" description="C2H2-type" evidence="7">
    <location>
        <begin position="287"/>
        <end position="314"/>
    </location>
</feature>
<comment type="caution">
    <text evidence="8">The sequence shown here is derived from an EMBL/GenBank/DDBJ whole genome shotgun (WGS) entry which is preliminary data.</text>
</comment>
<keyword evidence="3 5" id="KW-0863">Zinc-finger</keyword>
<keyword evidence="2" id="KW-0677">Repeat</keyword>
<feature type="domain" description="C2H2-type" evidence="7">
    <location>
        <begin position="230"/>
        <end position="257"/>
    </location>
</feature>
<feature type="compositionally biased region" description="Basic and acidic residues" evidence="6">
    <location>
        <begin position="180"/>
        <end position="191"/>
    </location>
</feature>
<evidence type="ECO:0000259" key="7">
    <source>
        <dbReference type="PROSITE" id="PS50157"/>
    </source>
</evidence>
<evidence type="ECO:0000256" key="2">
    <source>
        <dbReference type="ARBA" id="ARBA00022737"/>
    </source>
</evidence>
<dbReference type="PANTHER" id="PTHR24379">
    <property type="entry name" value="KRAB AND ZINC FINGER DOMAIN-CONTAINING"/>
    <property type="match status" value="1"/>
</dbReference>
<keyword evidence="1" id="KW-0479">Metal-binding</keyword>
<dbReference type="AlphaFoldDB" id="A0A2T7P255"/>
<evidence type="ECO:0000256" key="1">
    <source>
        <dbReference type="ARBA" id="ARBA00022723"/>
    </source>
</evidence>
<evidence type="ECO:0000256" key="3">
    <source>
        <dbReference type="ARBA" id="ARBA00022771"/>
    </source>
</evidence>
<evidence type="ECO:0000313" key="9">
    <source>
        <dbReference type="Proteomes" id="UP000245119"/>
    </source>
</evidence>
<name>A0A2T7P255_POMCA</name>
<dbReference type="Gene3D" id="3.30.160.60">
    <property type="entry name" value="Classic Zinc Finger"/>
    <property type="match status" value="5"/>
</dbReference>
<dbReference type="STRING" id="400727.A0A2T7P255"/>
<dbReference type="InterPro" id="IPR013087">
    <property type="entry name" value="Znf_C2H2_type"/>
</dbReference>
<dbReference type="GO" id="GO:0000977">
    <property type="term" value="F:RNA polymerase II transcription regulatory region sequence-specific DNA binding"/>
    <property type="evidence" value="ECO:0007669"/>
    <property type="project" value="TreeGrafter"/>
</dbReference>
<organism evidence="8 9">
    <name type="scientific">Pomacea canaliculata</name>
    <name type="common">Golden apple snail</name>
    <dbReference type="NCBI Taxonomy" id="400727"/>
    <lineage>
        <taxon>Eukaryota</taxon>
        <taxon>Metazoa</taxon>
        <taxon>Spiralia</taxon>
        <taxon>Lophotrochozoa</taxon>
        <taxon>Mollusca</taxon>
        <taxon>Gastropoda</taxon>
        <taxon>Caenogastropoda</taxon>
        <taxon>Architaenioglossa</taxon>
        <taxon>Ampullarioidea</taxon>
        <taxon>Ampullariidae</taxon>
        <taxon>Pomacea</taxon>
    </lineage>
</organism>
<accession>A0A2T7P255</accession>
<dbReference type="EMBL" id="PZQS01000007">
    <property type="protein sequence ID" value="PVD27507.1"/>
    <property type="molecule type" value="Genomic_DNA"/>
</dbReference>
<feature type="domain" description="C2H2-type" evidence="7">
    <location>
        <begin position="343"/>
        <end position="367"/>
    </location>
</feature>
<dbReference type="PROSITE" id="PS00028">
    <property type="entry name" value="ZINC_FINGER_C2H2_1"/>
    <property type="match status" value="5"/>
</dbReference>
<dbReference type="SMART" id="SM00355">
    <property type="entry name" value="ZnF_C2H2"/>
    <property type="match status" value="6"/>
</dbReference>
<dbReference type="GO" id="GO:0005634">
    <property type="term" value="C:nucleus"/>
    <property type="evidence" value="ECO:0007669"/>
    <property type="project" value="TreeGrafter"/>
</dbReference>
<keyword evidence="4" id="KW-0862">Zinc</keyword>
<evidence type="ECO:0000256" key="5">
    <source>
        <dbReference type="PROSITE-ProRule" id="PRU00042"/>
    </source>
</evidence>
<dbReference type="GO" id="GO:0008270">
    <property type="term" value="F:zinc ion binding"/>
    <property type="evidence" value="ECO:0007669"/>
    <property type="project" value="UniProtKB-KW"/>
</dbReference>
<keyword evidence="9" id="KW-1185">Reference proteome</keyword>
<evidence type="ECO:0000256" key="6">
    <source>
        <dbReference type="SAM" id="MobiDB-lite"/>
    </source>
</evidence>
<proteinExistence type="predicted"/>
<reference evidence="8 9" key="1">
    <citation type="submission" date="2018-04" db="EMBL/GenBank/DDBJ databases">
        <title>The genome of golden apple snail Pomacea canaliculata provides insight into stress tolerance and invasive adaptation.</title>
        <authorList>
            <person name="Liu C."/>
            <person name="Liu B."/>
            <person name="Ren Y."/>
            <person name="Zhang Y."/>
            <person name="Wang H."/>
            <person name="Li S."/>
            <person name="Jiang F."/>
            <person name="Yin L."/>
            <person name="Zhang G."/>
            <person name="Qian W."/>
            <person name="Fan W."/>
        </authorList>
    </citation>
    <scope>NUCLEOTIDE SEQUENCE [LARGE SCALE GENOMIC DNA]</scope>
    <source>
        <strain evidence="8">SZHN2017</strain>
        <tissue evidence="8">Muscle</tissue>
    </source>
</reference>
<feature type="region of interest" description="Disordered" evidence="6">
    <location>
        <begin position="170"/>
        <end position="191"/>
    </location>
</feature>
<dbReference type="Proteomes" id="UP000245119">
    <property type="component" value="Linkage Group LG7"/>
</dbReference>
<dbReference type="Pfam" id="PF20700">
    <property type="entry name" value="Mutator"/>
    <property type="match status" value="1"/>
</dbReference>
<protein>
    <recommendedName>
        <fullName evidence="7">C2H2-type domain-containing protein</fullName>
    </recommendedName>
</protein>
<dbReference type="PROSITE" id="PS50157">
    <property type="entry name" value="ZINC_FINGER_C2H2_2"/>
    <property type="match status" value="5"/>
</dbReference>
<feature type="domain" description="C2H2-type" evidence="7">
    <location>
        <begin position="258"/>
        <end position="286"/>
    </location>
</feature>